<reference evidence="1 2" key="1">
    <citation type="journal article" date="2019" name="Sci. Rep.">
        <title>Orb-weaving spider Araneus ventricosus genome elucidates the spidroin gene catalogue.</title>
        <authorList>
            <person name="Kono N."/>
            <person name="Nakamura H."/>
            <person name="Ohtoshi R."/>
            <person name="Moran D.A.P."/>
            <person name="Shinohara A."/>
            <person name="Yoshida Y."/>
            <person name="Fujiwara M."/>
            <person name="Mori M."/>
            <person name="Tomita M."/>
            <person name="Arakawa K."/>
        </authorList>
    </citation>
    <scope>NUCLEOTIDE SEQUENCE [LARGE SCALE GENOMIC DNA]</scope>
</reference>
<gene>
    <name evidence="1" type="ORF">AVEN_49797_1</name>
</gene>
<name>A0A4Y2QH67_ARAVE</name>
<evidence type="ECO:0000313" key="1">
    <source>
        <dbReference type="EMBL" id="GBN62641.1"/>
    </source>
</evidence>
<accession>A0A4Y2QH67</accession>
<sequence>MLGNGWLAQQLATQLGQRWGMVGWVTVRKSANPYRWPTVDDNVGPTVCQRLVLLGLFFFFRKGIRRLHFSEKFNLLKQLDVDIGFLNLIQDVWDGVFYSGISVVNDTAERGVKLM</sequence>
<evidence type="ECO:0000313" key="2">
    <source>
        <dbReference type="Proteomes" id="UP000499080"/>
    </source>
</evidence>
<keyword evidence="2" id="KW-1185">Reference proteome</keyword>
<dbReference type="AlphaFoldDB" id="A0A4Y2QH67"/>
<dbReference type="Proteomes" id="UP000499080">
    <property type="component" value="Unassembled WGS sequence"/>
</dbReference>
<dbReference type="EMBL" id="BGPR01138655">
    <property type="protein sequence ID" value="GBN62641.1"/>
    <property type="molecule type" value="Genomic_DNA"/>
</dbReference>
<comment type="caution">
    <text evidence="1">The sequence shown here is derived from an EMBL/GenBank/DDBJ whole genome shotgun (WGS) entry which is preliminary data.</text>
</comment>
<proteinExistence type="predicted"/>
<protein>
    <submittedName>
        <fullName evidence="1">Uncharacterized protein</fullName>
    </submittedName>
</protein>
<organism evidence="1 2">
    <name type="scientific">Araneus ventricosus</name>
    <name type="common">Orbweaver spider</name>
    <name type="synonym">Epeira ventricosa</name>
    <dbReference type="NCBI Taxonomy" id="182803"/>
    <lineage>
        <taxon>Eukaryota</taxon>
        <taxon>Metazoa</taxon>
        <taxon>Ecdysozoa</taxon>
        <taxon>Arthropoda</taxon>
        <taxon>Chelicerata</taxon>
        <taxon>Arachnida</taxon>
        <taxon>Araneae</taxon>
        <taxon>Araneomorphae</taxon>
        <taxon>Entelegynae</taxon>
        <taxon>Araneoidea</taxon>
        <taxon>Araneidae</taxon>
        <taxon>Araneus</taxon>
    </lineage>
</organism>